<evidence type="ECO:0000256" key="1">
    <source>
        <dbReference type="ARBA" id="ARBA00008954"/>
    </source>
</evidence>
<dbReference type="GO" id="GO:0005739">
    <property type="term" value="C:mitochondrion"/>
    <property type="evidence" value="ECO:0007669"/>
    <property type="project" value="TreeGrafter"/>
</dbReference>
<dbReference type="InterPro" id="IPR015421">
    <property type="entry name" value="PyrdxlP-dep_Trfase_major"/>
</dbReference>
<gene>
    <name evidence="3" type="ORF">METZ01_LOCUS405723</name>
</gene>
<dbReference type="InterPro" id="IPR015422">
    <property type="entry name" value="PyrdxlP-dep_Trfase_small"/>
</dbReference>
<reference evidence="3" key="1">
    <citation type="submission" date="2018-05" db="EMBL/GenBank/DDBJ databases">
        <authorList>
            <person name="Lanie J.A."/>
            <person name="Ng W.-L."/>
            <person name="Kazmierczak K.M."/>
            <person name="Andrzejewski T.M."/>
            <person name="Davidsen T.M."/>
            <person name="Wayne K.J."/>
            <person name="Tettelin H."/>
            <person name="Glass J.I."/>
            <person name="Rusch D."/>
            <person name="Podicherti R."/>
            <person name="Tsui H.-C.T."/>
            <person name="Winkler M.E."/>
        </authorList>
    </citation>
    <scope>NUCLEOTIDE SEQUENCE</scope>
</reference>
<dbReference type="Gene3D" id="3.90.1150.10">
    <property type="entry name" value="Aspartate Aminotransferase, domain 1"/>
    <property type="match status" value="1"/>
</dbReference>
<dbReference type="SUPFAM" id="SSF53383">
    <property type="entry name" value="PLP-dependent transferases"/>
    <property type="match status" value="1"/>
</dbReference>
<dbReference type="AlphaFoldDB" id="A0A382W299"/>
<dbReference type="GO" id="GO:0008483">
    <property type="term" value="F:transaminase activity"/>
    <property type="evidence" value="ECO:0007669"/>
    <property type="project" value="InterPro"/>
</dbReference>
<keyword evidence="2" id="KW-0663">Pyridoxal phosphate</keyword>
<dbReference type="InterPro" id="IPR005814">
    <property type="entry name" value="Aminotrans_3"/>
</dbReference>
<accession>A0A382W299</accession>
<dbReference type="Gene3D" id="3.40.640.10">
    <property type="entry name" value="Type I PLP-dependent aspartate aminotransferase-like (Major domain)"/>
    <property type="match status" value="1"/>
</dbReference>
<comment type="similarity">
    <text evidence="1">Belongs to the class-III pyridoxal-phosphate-dependent aminotransferase family.</text>
</comment>
<dbReference type="PANTHER" id="PTHR45688">
    <property type="match status" value="1"/>
</dbReference>
<feature type="non-terminal residue" evidence="3">
    <location>
        <position position="280"/>
    </location>
</feature>
<evidence type="ECO:0000256" key="2">
    <source>
        <dbReference type="ARBA" id="ARBA00022898"/>
    </source>
</evidence>
<name>A0A382W299_9ZZZZ</name>
<sequence>NNVYYDMSSGMMSMVLGHAHPELVDCMRSQAELLAHQASWYSNPWSLEYAELVAETLPGELSVTNFAVTGSEANEIAMRMAIGVTGKFELVSLMKGLHGGTLGVEAMTTVGGARRANMAPLMIPAARNAIHSPSCYRCPINLKYPDCDVACIDASAEQLDHLTNQQVAAIMAETIQVPGGMNVPPPEYLKKLQALAEDWGALLVLDEAQLAPGRTGRLWAFEHYDVVPDIVTFGKGMSAGMAITGATTTPEIAEQARGKAGVPWAGTYSSDPLPAAIALK</sequence>
<dbReference type="Pfam" id="PF00202">
    <property type="entry name" value="Aminotran_3"/>
    <property type="match status" value="1"/>
</dbReference>
<protein>
    <recommendedName>
        <fullName evidence="4">Aspartate aminotransferase family protein</fullName>
    </recommendedName>
</protein>
<evidence type="ECO:0008006" key="4">
    <source>
        <dbReference type="Google" id="ProtNLM"/>
    </source>
</evidence>
<dbReference type="PANTHER" id="PTHR45688:SF13">
    <property type="entry name" value="ALANINE--GLYOXYLATE AMINOTRANSFERASE 2-LIKE"/>
    <property type="match status" value="1"/>
</dbReference>
<feature type="non-terminal residue" evidence="3">
    <location>
        <position position="1"/>
    </location>
</feature>
<organism evidence="3">
    <name type="scientific">marine metagenome</name>
    <dbReference type="NCBI Taxonomy" id="408172"/>
    <lineage>
        <taxon>unclassified sequences</taxon>
        <taxon>metagenomes</taxon>
        <taxon>ecological metagenomes</taxon>
    </lineage>
</organism>
<proteinExistence type="inferred from homology"/>
<dbReference type="InterPro" id="IPR015424">
    <property type="entry name" value="PyrdxlP-dep_Trfase"/>
</dbReference>
<dbReference type="EMBL" id="UINC01156446">
    <property type="protein sequence ID" value="SVD52869.1"/>
    <property type="molecule type" value="Genomic_DNA"/>
</dbReference>
<evidence type="ECO:0000313" key="3">
    <source>
        <dbReference type="EMBL" id="SVD52869.1"/>
    </source>
</evidence>
<dbReference type="GO" id="GO:0030170">
    <property type="term" value="F:pyridoxal phosphate binding"/>
    <property type="evidence" value="ECO:0007669"/>
    <property type="project" value="InterPro"/>
</dbReference>